<dbReference type="InParanoid" id="A0A0C3F012"/>
<accession>A0A0C3F012</accession>
<dbReference type="OrthoDB" id="2614725at2759"/>
<sequence>MSTTGSADALAAPAVPAVLIRLTLPVSLIAISNGMFSTLSNNSKFLNLCLLKDNWPKWSEKMLEVMQMTELNEYLTGGVPVPDGAIDPTSLRNWNSNNRKLVGFLKAHVESGEKLFLSLDKAQTAWSALLKQHEKQGPITQVRLIQEALSISCPKDVARWSAISERIRDLCTCIFAQAVPTHDTMLMVIMLNALKREADHLRSEMTSYYVSNPDVDSTALSS</sequence>
<evidence type="ECO:0000313" key="1">
    <source>
        <dbReference type="EMBL" id="KIM73306.1"/>
    </source>
</evidence>
<reference evidence="1 2" key="1">
    <citation type="submission" date="2014-04" db="EMBL/GenBank/DDBJ databases">
        <authorList>
            <consortium name="DOE Joint Genome Institute"/>
            <person name="Kuo A."/>
            <person name="Tarkka M."/>
            <person name="Buscot F."/>
            <person name="Kohler A."/>
            <person name="Nagy L.G."/>
            <person name="Floudas D."/>
            <person name="Copeland A."/>
            <person name="Barry K.W."/>
            <person name="Cichocki N."/>
            <person name="Veneault-Fourrey C."/>
            <person name="LaButti K."/>
            <person name="Lindquist E.A."/>
            <person name="Lipzen A."/>
            <person name="Lundell T."/>
            <person name="Morin E."/>
            <person name="Murat C."/>
            <person name="Sun H."/>
            <person name="Tunlid A."/>
            <person name="Henrissat B."/>
            <person name="Grigoriev I.V."/>
            <person name="Hibbett D.S."/>
            <person name="Martin F."/>
            <person name="Nordberg H.P."/>
            <person name="Cantor M.N."/>
            <person name="Hua S.X."/>
        </authorList>
    </citation>
    <scope>NUCLEOTIDE SEQUENCE [LARGE SCALE GENOMIC DNA]</scope>
    <source>
        <strain evidence="1 2">F 1598</strain>
    </source>
</reference>
<dbReference type="AlphaFoldDB" id="A0A0C3F012"/>
<evidence type="ECO:0008006" key="3">
    <source>
        <dbReference type="Google" id="ProtNLM"/>
    </source>
</evidence>
<protein>
    <recommendedName>
        <fullName evidence="3">Retrotransposon Copia-like N-terminal domain-containing protein</fullName>
    </recommendedName>
</protein>
<name>A0A0C3F012_PILCF</name>
<dbReference type="EMBL" id="KN833086">
    <property type="protein sequence ID" value="KIM73306.1"/>
    <property type="molecule type" value="Genomic_DNA"/>
</dbReference>
<organism evidence="1 2">
    <name type="scientific">Piloderma croceum (strain F 1598)</name>
    <dbReference type="NCBI Taxonomy" id="765440"/>
    <lineage>
        <taxon>Eukaryota</taxon>
        <taxon>Fungi</taxon>
        <taxon>Dikarya</taxon>
        <taxon>Basidiomycota</taxon>
        <taxon>Agaricomycotina</taxon>
        <taxon>Agaricomycetes</taxon>
        <taxon>Agaricomycetidae</taxon>
        <taxon>Atheliales</taxon>
        <taxon>Atheliaceae</taxon>
        <taxon>Piloderma</taxon>
    </lineage>
</organism>
<gene>
    <name evidence="1" type="ORF">PILCRDRAFT_15337</name>
</gene>
<proteinExistence type="predicted"/>
<reference evidence="2" key="2">
    <citation type="submission" date="2015-01" db="EMBL/GenBank/DDBJ databases">
        <title>Evolutionary Origins and Diversification of the Mycorrhizal Mutualists.</title>
        <authorList>
            <consortium name="DOE Joint Genome Institute"/>
            <consortium name="Mycorrhizal Genomics Consortium"/>
            <person name="Kohler A."/>
            <person name="Kuo A."/>
            <person name="Nagy L.G."/>
            <person name="Floudas D."/>
            <person name="Copeland A."/>
            <person name="Barry K.W."/>
            <person name="Cichocki N."/>
            <person name="Veneault-Fourrey C."/>
            <person name="LaButti K."/>
            <person name="Lindquist E.A."/>
            <person name="Lipzen A."/>
            <person name="Lundell T."/>
            <person name="Morin E."/>
            <person name="Murat C."/>
            <person name="Riley R."/>
            <person name="Ohm R."/>
            <person name="Sun H."/>
            <person name="Tunlid A."/>
            <person name="Henrissat B."/>
            <person name="Grigoriev I.V."/>
            <person name="Hibbett D.S."/>
            <person name="Martin F."/>
        </authorList>
    </citation>
    <scope>NUCLEOTIDE SEQUENCE [LARGE SCALE GENOMIC DNA]</scope>
    <source>
        <strain evidence="2">F 1598</strain>
    </source>
</reference>
<dbReference type="HOGENOM" id="CLU_1245789_0_0_1"/>
<dbReference type="STRING" id="765440.A0A0C3F012"/>
<evidence type="ECO:0000313" key="2">
    <source>
        <dbReference type="Proteomes" id="UP000054166"/>
    </source>
</evidence>
<keyword evidence="2" id="KW-1185">Reference proteome</keyword>
<dbReference type="Proteomes" id="UP000054166">
    <property type="component" value="Unassembled WGS sequence"/>
</dbReference>